<keyword evidence="1" id="KW-0812">Transmembrane</keyword>
<proteinExistence type="predicted"/>
<evidence type="ECO:0000313" key="2">
    <source>
        <dbReference type="EMBL" id="OGZ09713.1"/>
    </source>
</evidence>
<organism evidence="2 3">
    <name type="scientific">Candidatus Lloydbacteria bacterium RIFCSPHIGHO2_02_FULL_50_13</name>
    <dbReference type="NCBI Taxonomy" id="1798661"/>
    <lineage>
        <taxon>Bacteria</taxon>
        <taxon>Candidatus Lloydiibacteriota</taxon>
    </lineage>
</organism>
<protein>
    <submittedName>
        <fullName evidence="2">Uncharacterized protein</fullName>
    </submittedName>
</protein>
<keyword evidence="1" id="KW-0472">Membrane</keyword>
<accession>A0A1G2D835</accession>
<dbReference type="EMBL" id="MHLL01000016">
    <property type="protein sequence ID" value="OGZ09713.1"/>
    <property type="molecule type" value="Genomic_DNA"/>
</dbReference>
<name>A0A1G2D835_9BACT</name>
<sequence>MKEIQFDISSLEQAVDKAERVTPAETVASSPVRTFNADVAHLLEQSKTTKLDIVMAEKARRLERQKHPPLEETSGSSHLGKTIFILVLLLAFGIGIGIYALIGSVPIPSLSLSTSQTTEETPKETHKGVVIDITDSPREQILVDISTAFSETTVVEGSTHIISFGANGKEATASMLLTALGTSAPPQDLLRSLGMQASFMVRSAGTLSGVILLRSRSYPETFSGMLIWESKMGESLIPALRPDVKRSDVLLFRGRAFKDERILELNARVLSDPIGNVLLAYAFPDKQTLIIAGSRETLRAEIAAFRAEAKR</sequence>
<feature type="transmembrane region" description="Helical" evidence="1">
    <location>
        <begin position="83"/>
        <end position="102"/>
    </location>
</feature>
<comment type="caution">
    <text evidence="2">The sequence shown here is derived from an EMBL/GenBank/DDBJ whole genome shotgun (WGS) entry which is preliminary data.</text>
</comment>
<gene>
    <name evidence="2" type="ORF">A3D65_05295</name>
</gene>
<dbReference type="AlphaFoldDB" id="A0A1G2D835"/>
<dbReference type="STRING" id="1798661.A3D65_05295"/>
<evidence type="ECO:0000313" key="3">
    <source>
        <dbReference type="Proteomes" id="UP000177996"/>
    </source>
</evidence>
<reference evidence="2 3" key="1">
    <citation type="journal article" date="2016" name="Nat. Commun.">
        <title>Thousands of microbial genomes shed light on interconnected biogeochemical processes in an aquifer system.</title>
        <authorList>
            <person name="Anantharaman K."/>
            <person name="Brown C.T."/>
            <person name="Hug L.A."/>
            <person name="Sharon I."/>
            <person name="Castelle C.J."/>
            <person name="Probst A.J."/>
            <person name="Thomas B.C."/>
            <person name="Singh A."/>
            <person name="Wilkins M.J."/>
            <person name="Karaoz U."/>
            <person name="Brodie E.L."/>
            <person name="Williams K.H."/>
            <person name="Hubbard S.S."/>
            <person name="Banfield J.F."/>
        </authorList>
    </citation>
    <scope>NUCLEOTIDE SEQUENCE [LARGE SCALE GENOMIC DNA]</scope>
</reference>
<dbReference type="Proteomes" id="UP000177996">
    <property type="component" value="Unassembled WGS sequence"/>
</dbReference>
<keyword evidence="1" id="KW-1133">Transmembrane helix</keyword>
<evidence type="ECO:0000256" key="1">
    <source>
        <dbReference type="SAM" id="Phobius"/>
    </source>
</evidence>